<dbReference type="PANTHER" id="PTHR33099">
    <property type="entry name" value="FE2OG DIOXYGENASE DOMAIN-CONTAINING PROTEIN"/>
    <property type="match status" value="1"/>
</dbReference>
<proteinExistence type="predicted"/>
<feature type="region of interest" description="Disordered" evidence="1">
    <location>
        <begin position="412"/>
        <end position="442"/>
    </location>
</feature>
<evidence type="ECO:0000313" key="3">
    <source>
        <dbReference type="EMBL" id="TRM65550.1"/>
    </source>
</evidence>
<feature type="compositionally biased region" description="Low complexity" evidence="1">
    <location>
        <begin position="419"/>
        <end position="433"/>
    </location>
</feature>
<evidence type="ECO:0000313" key="4">
    <source>
        <dbReference type="Proteomes" id="UP000320762"/>
    </source>
</evidence>
<protein>
    <recommendedName>
        <fullName evidence="2">Prolyl 4-hydroxylase alpha subunit Fe(2+) 2OG dioxygenase domain-containing protein</fullName>
    </recommendedName>
</protein>
<dbReference type="AlphaFoldDB" id="A0A550CL55"/>
<evidence type="ECO:0000256" key="1">
    <source>
        <dbReference type="SAM" id="MobiDB-lite"/>
    </source>
</evidence>
<gene>
    <name evidence="3" type="ORF">BD626DRAFT_567450</name>
</gene>
<accession>A0A550CL55</accession>
<dbReference type="Proteomes" id="UP000320762">
    <property type="component" value="Unassembled WGS sequence"/>
</dbReference>
<dbReference type="InterPro" id="IPR044862">
    <property type="entry name" value="Pro_4_hyd_alph_FE2OG_OXY"/>
</dbReference>
<evidence type="ECO:0000259" key="2">
    <source>
        <dbReference type="Pfam" id="PF13640"/>
    </source>
</evidence>
<feature type="domain" description="Prolyl 4-hydroxylase alpha subunit Fe(2+) 2OG dioxygenase" evidence="2">
    <location>
        <begin position="139"/>
        <end position="222"/>
    </location>
</feature>
<dbReference type="Gene3D" id="2.60.120.620">
    <property type="entry name" value="q2cbj1_9rhob like domain"/>
    <property type="match status" value="1"/>
</dbReference>
<dbReference type="Pfam" id="PF13640">
    <property type="entry name" value="2OG-FeII_Oxy_3"/>
    <property type="match status" value="1"/>
</dbReference>
<sequence>MYRRTRTCPPQVPPGVTDRLSAFQEVFFAKPPFVSGVYPIDKTDSLLYYGGLQNPRCIDLANAADADLQALSDECAPATFGVNNTDVYDEDYRKARKMDAGDFACNFDPGHSGLLELIWPEFLSDGGDVKQKIVCELYKLNVYGQGSFFKAHKDTPRSDTMFGSLVVVIPTSHKGGALILREDNKDWTFDSAAEVLANDSPKLAYIAFFSDVEHEVTKVTSGYRPHLPSGVSKVAQELKTMLEDLFARPDFLPEGGYLGFGLRFMYPLDIKKPVSVISGSLKVVTRCFKSCGYYKKDELGRYHTTERTVFVIRDTFWRGTGPHERIETERHKAYRVFTSKHSRLLRPAGTPPILKECETKVIPTKEVHWVTKVPKDYNVVTSHFVAYGNEATMAYGYGKPVLIARAGTFAERNGQRTPGDMAGQQDAQADEGASSQPAQIGAKPAAEIAELGRSELLPATATSSGSPSGAEVALMAAENLGVEDAALVEPDN</sequence>
<name>A0A550CL55_9AGAR</name>
<dbReference type="OrthoDB" id="27483at2759"/>
<organism evidence="3 4">
    <name type="scientific">Schizophyllum amplum</name>
    <dbReference type="NCBI Taxonomy" id="97359"/>
    <lineage>
        <taxon>Eukaryota</taxon>
        <taxon>Fungi</taxon>
        <taxon>Dikarya</taxon>
        <taxon>Basidiomycota</taxon>
        <taxon>Agaricomycotina</taxon>
        <taxon>Agaricomycetes</taxon>
        <taxon>Agaricomycetidae</taxon>
        <taxon>Agaricales</taxon>
        <taxon>Schizophyllaceae</taxon>
        <taxon>Schizophyllum</taxon>
    </lineage>
</organism>
<dbReference type="PANTHER" id="PTHR33099:SF14">
    <property type="entry name" value="PROLYL 4-HYDROXYLASE ALPHA SUBUNIT FE(2+) 2OG DIOXYGENASE DOMAIN-CONTAINING PROTEIN"/>
    <property type="match status" value="1"/>
</dbReference>
<comment type="caution">
    <text evidence="3">The sequence shown here is derived from an EMBL/GenBank/DDBJ whole genome shotgun (WGS) entry which is preliminary data.</text>
</comment>
<dbReference type="EMBL" id="VDMD01000005">
    <property type="protein sequence ID" value="TRM65550.1"/>
    <property type="molecule type" value="Genomic_DNA"/>
</dbReference>
<keyword evidence="4" id="KW-1185">Reference proteome</keyword>
<reference evidence="3 4" key="1">
    <citation type="journal article" date="2019" name="New Phytol.">
        <title>Comparative genomics reveals unique wood-decay strategies and fruiting body development in the Schizophyllaceae.</title>
        <authorList>
            <person name="Almasi E."/>
            <person name="Sahu N."/>
            <person name="Krizsan K."/>
            <person name="Balint B."/>
            <person name="Kovacs G.M."/>
            <person name="Kiss B."/>
            <person name="Cseklye J."/>
            <person name="Drula E."/>
            <person name="Henrissat B."/>
            <person name="Nagy I."/>
            <person name="Chovatia M."/>
            <person name="Adam C."/>
            <person name="LaButti K."/>
            <person name="Lipzen A."/>
            <person name="Riley R."/>
            <person name="Grigoriev I.V."/>
            <person name="Nagy L.G."/>
        </authorList>
    </citation>
    <scope>NUCLEOTIDE SEQUENCE [LARGE SCALE GENOMIC DNA]</scope>
    <source>
        <strain evidence="3 4">NL-1724</strain>
    </source>
</reference>